<reference evidence="2" key="1">
    <citation type="journal article" date="2006" name="Mar. Ecol. Prog. Ser.">
        <title>Gene diversity and organization in rbcL-containing genome fragments from uncultivated Synechococcus in the Gulf of Mexico.</title>
        <authorList>
            <person name="John D.E."/>
            <person name="Wawrik B."/>
            <person name="Tabita F.R."/>
            <person name="Paul J.H."/>
        </authorList>
    </citation>
    <scope>NUCLEOTIDE SEQUENCE</scope>
</reference>
<organism evidence="2">
    <name type="scientific">uncultured marine type-A Synechococcus 4O4</name>
    <dbReference type="NCBI Taxonomy" id="359139"/>
    <lineage>
        <taxon>Bacteria</taxon>
        <taxon>Bacillati</taxon>
        <taxon>Cyanobacteriota</taxon>
        <taxon>Cyanophyceae</taxon>
        <taxon>Synechococcales</taxon>
        <taxon>Synechococcaceae</taxon>
        <taxon>Synechococcus</taxon>
        <taxon>environmental samples</taxon>
    </lineage>
</organism>
<keyword evidence="1" id="KW-0732">Signal</keyword>
<sequence>MMTTLILLLLSTAAKFLVAEVSQSPEKWIGRCEPTNAVVIMNQALTEGKTDAEGFATVVEARSFDGSKACIDFIREASMNMREGYPKTFQSLWMD</sequence>
<accession>Q0QM99</accession>
<feature type="signal peptide" evidence="1">
    <location>
        <begin position="1"/>
        <end position="19"/>
    </location>
</feature>
<evidence type="ECO:0000256" key="1">
    <source>
        <dbReference type="SAM" id="SignalP"/>
    </source>
</evidence>
<name>Q0QM99_9SYNE</name>
<feature type="chain" id="PRO_5004175929" evidence="1">
    <location>
        <begin position="20"/>
        <end position="95"/>
    </location>
</feature>
<dbReference type="EMBL" id="DQ284919">
    <property type="protein sequence ID" value="ABB92162.1"/>
    <property type="molecule type" value="Genomic_DNA"/>
</dbReference>
<evidence type="ECO:0000313" key="2">
    <source>
        <dbReference type="EMBL" id="ABB92162.1"/>
    </source>
</evidence>
<protein>
    <submittedName>
        <fullName evidence="2">Uncharacterized protein</fullName>
    </submittedName>
</protein>
<proteinExistence type="predicted"/>
<dbReference type="AlphaFoldDB" id="Q0QM99"/>